<dbReference type="STRING" id="460265.Mnod_5726"/>
<dbReference type="PROSITE" id="PS51707">
    <property type="entry name" value="CYTH"/>
    <property type="match status" value="1"/>
</dbReference>
<dbReference type="EMBL" id="CP001349">
    <property type="protein sequence ID" value="ACL60556.1"/>
    <property type="molecule type" value="Genomic_DNA"/>
</dbReference>
<dbReference type="KEGG" id="mno:Mnod_5726"/>
<accession>B8IRK6</accession>
<feature type="active site" description="Proton acceptor" evidence="1">
    <location>
        <position position="29"/>
    </location>
</feature>
<name>B8IRK6_METNO</name>
<feature type="domain" description="CYTH" evidence="2">
    <location>
        <begin position="2"/>
        <end position="148"/>
    </location>
</feature>
<dbReference type="PANTHER" id="PTHR40114:SF1">
    <property type="entry name" value="SLR0698 PROTEIN"/>
    <property type="match status" value="1"/>
</dbReference>
<evidence type="ECO:0000256" key="1">
    <source>
        <dbReference type="PIRSR" id="PIRSR016487-1"/>
    </source>
</evidence>
<dbReference type="InterPro" id="IPR023577">
    <property type="entry name" value="CYTH_domain"/>
</dbReference>
<dbReference type="CDD" id="cd07891">
    <property type="entry name" value="CYTH-like_CthTTM-like_1"/>
    <property type="match status" value="1"/>
</dbReference>
<dbReference type="Pfam" id="PF01928">
    <property type="entry name" value="CYTH"/>
    <property type="match status" value="1"/>
</dbReference>
<sequence length="182" mass="20605">MALEIERKFLASPAVLEHCRCGISIVQGYLYTDEDNTVRVRRAGSRFYFTWKGKRRGCTREEFECELSAESGASLFAALRPEQCIQKMRYRVEHAGAVWDVDVFTGALSGLIVAELELTNEDQLVVLPAWVGQEVTDDERYRNSRLAAQASTSLPIRSLRQRTSCHPSSDARFVSFCEPLVH</sequence>
<dbReference type="Proteomes" id="UP000008207">
    <property type="component" value="Chromosome"/>
</dbReference>
<evidence type="ECO:0000259" key="2">
    <source>
        <dbReference type="PROSITE" id="PS51707"/>
    </source>
</evidence>
<dbReference type="PANTHER" id="PTHR40114">
    <property type="entry name" value="SLR0698 PROTEIN"/>
    <property type="match status" value="1"/>
</dbReference>
<organism evidence="3 4">
    <name type="scientific">Methylobacterium nodulans (strain LMG 21967 / CNCM I-2342 / ORS 2060)</name>
    <dbReference type="NCBI Taxonomy" id="460265"/>
    <lineage>
        <taxon>Bacteria</taxon>
        <taxon>Pseudomonadati</taxon>
        <taxon>Pseudomonadota</taxon>
        <taxon>Alphaproteobacteria</taxon>
        <taxon>Hyphomicrobiales</taxon>
        <taxon>Methylobacteriaceae</taxon>
        <taxon>Methylobacterium</taxon>
    </lineage>
</organism>
<dbReference type="eggNOG" id="COG2954">
    <property type="taxonomic scope" value="Bacteria"/>
</dbReference>
<dbReference type="Gene3D" id="2.40.320.10">
    <property type="entry name" value="Hypothetical Protein Pfu-838710-001"/>
    <property type="match status" value="1"/>
</dbReference>
<reference evidence="3 4" key="1">
    <citation type="submission" date="2009-01" db="EMBL/GenBank/DDBJ databases">
        <title>Complete sequence of chromosome of Methylobacterium nodulans ORS 2060.</title>
        <authorList>
            <consortium name="US DOE Joint Genome Institute"/>
            <person name="Lucas S."/>
            <person name="Copeland A."/>
            <person name="Lapidus A."/>
            <person name="Glavina del Rio T."/>
            <person name="Dalin E."/>
            <person name="Tice H."/>
            <person name="Bruce D."/>
            <person name="Goodwin L."/>
            <person name="Pitluck S."/>
            <person name="Sims D."/>
            <person name="Brettin T."/>
            <person name="Detter J.C."/>
            <person name="Han C."/>
            <person name="Larimer F."/>
            <person name="Land M."/>
            <person name="Hauser L."/>
            <person name="Kyrpides N."/>
            <person name="Ivanova N."/>
            <person name="Marx C.J."/>
            <person name="Richardson P."/>
        </authorList>
    </citation>
    <scope>NUCLEOTIDE SEQUENCE [LARGE SCALE GENOMIC DNA]</scope>
    <source>
        <strain evidence="4">LMG 21967 / CNCM I-2342 / ORS 2060</strain>
    </source>
</reference>
<dbReference type="InterPro" id="IPR033469">
    <property type="entry name" value="CYTH-like_dom_sf"/>
</dbReference>
<dbReference type="OrthoDB" id="9805588at2"/>
<dbReference type="SMART" id="SM01118">
    <property type="entry name" value="CYTH"/>
    <property type="match status" value="1"/>
</dbReference>
<protein>
    <submittedName>
        <fullName evidence="3">Adenylate cyclase</fullName>
    </submittedName>
</protein>
<dbReference type="InterPro" id="IPR012042">
    <property type="entry name" value="NeuTTM/CthTTM-like"/>
</dbReference>
<evidence type="ECO:0000313" key="3">
    <source>
        <dbReference type="EMBL" id="ACL60556.1"/>
    </source>
</evidence>
<keyword evidence="4" id="KW-1185">Reference proteome</keyword>
<dbReference type="AlphaFoldDB" id="B8IRK6"/>
<proteinExistence type="predicted"/>
<gene>
    <name evidence="3" type="ordered locus">Mnod_5726</name>
</gene>
<evidence type="ECO:0000313" key="4">
    <source>
        <dbReference type="Proteomes" id="UP000008207"/>
    </source>
</evidence>
<dbReference type="SUPFAM" id="SSF55154">
    <property type="entry name" value="CYTH-like phosphatases"/>
    <property type="match status" value="1"/>
</dbReference>
<dbReference type="HOGENOM" id="CLU_109545_1_0_5"/>
<dbReference type="PIRSF" id="PIRSF016487">
    <property type="entry name" value="CYTH_UCP016487"/>
    <property type="match status" value="1"/>
</dbReference>
<dbReference type="RefSeq" id="WP_015932155.1">
    <property type="nucleotide sequence ID" value="NC_011894.1"/>
</dbReference>